<evidence type="ECO:0000313" key="2">
    <source>
        <dbReference type="EMBL" id="QPM90027.1"/>
    </source>
</evidence>
<feature type="domain" description="Amidohydrolase 3" evidence="1">
    <location>
        <begin position="339"/>
        <end position="387"/>
    </location>
</feature>
<dbReference type="PANTHER" id="PTHR43135">
    <property type="entry name" value="ALPHA-D-RIBOSE 1-METHYLPHOSPHONATE 5-TRIPHOSPHATE DIPHOSPHATASE"/>
    <property type="match status" value="1"/>
</dbReference>
<organism evidence="2 3">
    <name type="scientific">Pseudooceanicola algae</name>
    <dbReference type="NCBI Taxonomy" id="1537215"/>
    <lineage>
        <taxon>Bacteria</taxon>
        <taxon>Pseudomonadati</taxon>
        <taxon>Pseudomonadota</taxon>
        <taxon>Alphaproteobacteria</taxon>
        <taxon>Rhodobacterales</taxon>
        <taxon>Paracoccaceae</taxon>
        <taxon>Pseudooceanicola</taxon>
    </lineage>
</organism>
<dbReference type="Pfam" id="PF07969">
    <property type="entry name" value="Amidohydro_3"/>
    <property type="match status" value="1"/>
</dbReference>
<keyword evidence="3" id="KW-1185">Reference proteome</keyword>
<dbReference type="Proteomes" id="UP000283786">
    <property type="component" value="Chromosome"/>
</dbReference>
<dbReference type="NCBIfam" id="NF011987">
    <property type="entry name" value="PRK15446.2-3"/>
    <property type="match status" value="1"/>
</dbReference>
<dbReference type="SUPFAM" id="SSF51338">
    <property type="entry name" value="Composite domain of metallo-dependent hydrolases"/>
    <property type="match status" value="1"/>
</dbReference>
<sequence length="417" mass="45185">MPATQPSLRLTGASILQDGQFQSGSLTFAAGQITDLACAGQATQIRDTSVPITPLFPPRQDTTVDLSGYLLLPGIIDLHGDAFERHVAPRPSAEFDLSIALRATDRDAAVNGVTTAWLAQCWSWDGGARSPETAVRMAEALRDYSARHALTDLRLQIRCETHMVPTEARLLETVRNFGIDYVVFNNHLQESHAELSCNTERLCIAARRAGRTPQDHLQSLRDARKQTREVPRFLCRLAREFDALGVTYGSHDDPDGETRETYSMIGAKICEFPTARAAAALARTVGDPILMGAPNVVRGGSQAGNISATELIRADLCDALVSDYYYPALAEAAFRLADTGTRTLAQAWALISSGPARVLGLHDRGTLAHGKRADLVILNEETRAIEATISGGRIAHLSGEVAHRFAFAPQRHALAAE</sequence>
<dbReference type="Gene3D" id="2.30.40.10">
    <property type="entry name" value="Urease, subunit C, domain 1"/>
    <property type="match status" value="1"/>
</dbReference>
<dbReference type="InterPro" id="IPR032466">
    <property type="entry name" value="Metal_Hydrolase"/>
</dbReference>
<accession>A0A418SC89</accession>
<evidence type="ECO:0000313" key="3">
    <source>
        <dbReference type="Proteomes" id="UP000283786"/>
    </source>
</evidence>
<reference evidence="2 3" key="1">
    <citation type="submission" date="2020-08" db="EMBL/GenBank/DDBJ databases">
        <title>Genome sequence of Rhodobacteraceae bacterium Lw-13e.</title>
        <authorList>
            <person name="Poehlein A."/>
            <person name="Wolter L."/>
            <person name="Daniel R."/>
            <person name="Brinkhoff T."/>
        </authorList>
    </citation>
    <scope>NUCLEOTIDE SEQUENCE [LARGE SCALE GENOMIC DNA]</scope>
    <source>
        <strain evidence="2 3">Lw-13e</strain>
    </source>
</reference>
<dbReference type="KEGG" id="palw:PSAL_012580"/>
<gene>
    <name evidence="2" type="primary">phnM_2</name>
    <name evidence="2" type="ORF">PSAL_012580</name>
</gene>
<evidence type="ECO:0000259" key="1">
    <source>
        <dbReference type="Pfam" id="PF07969"/>
    </source>
</evidence>
<dbReference type="InterPro" id="IPR011059">
    <property type="entry name" value="Metal-dep_hydrolase_composite"/>
</dbReference>
<dbReference type="InterPro" id="IPR051781">
    <property type="entry name" value="Metallo-dep_Hydrolase"/>
</dbReference>
<dbReference type="RefSeq" id="WP_119840656.1">
    <property type="nucleotide sequence ID" value="NZ_CP060436.1"/>
</dbReference>
<dbReference type="EMBL" id="CP060436">
    <property type="protein sequence ID" value="QPM90027.1"/>
    <property type="molecule type" value="Genomic_DNA"/>
</dbReference>
<proteinExistence type="predicted"/>
<dbReference type="SUPFAM" id="SSF51556">
    <property type="entry name" value="Metallo-dependent hydrolases"/>
    <property type="match status" value="1"/>
</dbReference>
<dbReference type="PANTHER" id="PTHR43135:SF3">
    <property type="entry name" value="ALPHA-D-RIBOSE 1-METHYLPHOSPHONATE 5-TRIPHOSPHATE DIPHOSPHATASE"/>
    <property type="match status" value="1"/>
</dbReference>
<dbReference type="OrthoDB" id="9785413at2"/>
<dbReference type="EC" id="3.6.1.63" evidence="2"/>
<keyword evidence="2" id="KW-0378">Hydrolase</keyword>
<dbReference type="NCBIfam" id="NF011990">
    <property type="entry name" value="PRK15446.2-6"/>
    <property type="match status" value="1"/>
</dbReference>
<dbReference type="Gene3D" id="3.20.20.140">
    <property type="entry name" value="Metal-dependent hydrolases"/>
    <property type="match status" value="1"/>
</dbReference>
<protein>
    <submittedName>
        <fullName evidence="2">Alpha-D-ribose 1-methylphosphonate 5-triphosphate diphosphatase</fullName>
        <ecNumber evidence="2">3.6.1.63</ecNumber>
    </submittedName>
</protein>
<dbReference type="AlphaFoldDB" id="A0A418SC89"/>
<dbReference type="InterPro" id="IPR013108">
    <property type="entry name" value="Amidohydro_3"/>
</dbReference>
<name>A0A418SC89_9RHOB</name>
<dbReference type="GO" id="GO:0016810">
    <property type="term" value="F:hydrolase activity, acting on carbon-nitrogen (but not peptide) bonds"/>
    <property type="evidence" value="ECO:0007669"/>
    <property type="project" value="InterPro"/>
</dbReference>